<dbReference type="EMBL" id="QPFP01000068">
    <property type="protein sequence ID" value="TEB24325.1"/>
    <property type="molecule type" value="Genomic_DNA"/>
</dbReference>
<protein>
    <submittedName>
        <fullName evidence="3">Uncharacterized protein</fullName>
    </submittedName>
</protein>
<dbReference type="AlphaFoldDB" id="A0A4Y7SR53"/>
<evidence type="ECO:0000313" key="3">
    <source>
        <dbReference type="EMBL" id="TEB24325.1"/>
    </source>
</evidence>
<feature type="region of interest" description="Disordered" evidence="1">
    <location>
        <begin position="1"/>
        <end position="20"/>
    </location>
</feature>
<feature type="transmembrane region" description="Helical" evidence="2">
    <location>
        <begin position="76"/>
        <end position="97"/>
    </location>
</feature>
<organism evidence="3 4">
    <name type="scientific">Coprinellus micaceus</name>
    <name type="common">Glistening ink-cap mushroom</name>
    <name type="synonym">Coprinus micaceus</name>
    <dbReference type="NCBI Taxonomy" id="71717"/>
    <lineage>
        <taxon>Eukaryota</taxon>
        <taxon>Fungi</taxon>
        <taxon>Dikarya</taxon>
        <taxon>Basidiomycota</taxon>
        <taxon>Agaricomycotina</taxon>
        <taxon>Agaricomycetes</taxon>
        <taxon>Agaricomycetidae</taxon>
        <taxon>Agaricales</taxon>
        <taxon>Agaricineae</taxon>
        <taxon>Psathyrellaceae</taxon>
        <taxon>Coprinellus</taxon>
    </lineage>
</organism>
<keyword evidence="2" id="KW-0472">Membrane</keyword>
<evidence type="ECO:0000256" key="1">
    <source>
        <dbReference type="SAM" id="MobiDB-lite"/>
    </source>
</evidence>
<name>A0A4Y7SR53_COPMI</name>
<dbReference type="Proteomes" id="UP000298030">
    <property type="component" value="Unassembled WGS sequence"/>
</dbReference>
<evidence type="ECO:0000313" key="4">
    <source>
        <dbReference type="Proteomes" id="UP000298030"/>
    </source>
</evidence>
<evidence type="ECO:0000256" key="2">
    <source>
        <dbReference type="SAM" id="Phobius"/>
    </source>
</evidence>
<comment type="caution">
    <text evidence="3">The sequence shown here is derived from an EMBL/GenBank/DDBJ whole genome shotgun (WGS) entry which is preliminary data.</text>
</comment>
<keyword evidence="2" id="KW-1133">Transmembrane helix</keyword>
<accession>A0A4Y7SR53</accession>
<gene>
    <name evidence="3" type="ORF">FA13DRAFT_1325495</name>
</gene>
<feature type="transmembrane region" description="Helical" evidence="2">
    <location>
        <begin position="103"/>
        <end position="125"/>
    </location>
</feature>
<keyword evidence="4" id="KW-1185">Reference proteome</keyword>
<proteinExistence type="predicted"/>
<reference evidence="3 4" key="1">
    <citation type="journal article" date="2019" name="Nat. Ecol. Evol.">
        <title>Megaphylogeny resolves global patterns of mushroom evolution.</title>
        <authorList>
            <person name="Varga T."/>
            <person name="Krizsan K."/>
            <person name="Foldi C."/>
            <person name="Dima B."/>
            <person name="Sanchez-Garcia M."/>
            <person name="Sanchez-Ramirez S."/>
            <person name="Szollosi G.J."/>
            <person name="Szarkandi J.G."/>
            <person name="Papp V."/>
            <person name="Albert L."/>
            <person name="Andreopoulos W."/>
            <person name="Angelini C."/>
            <person name="Antonin V."/>
            <person name="Barry K.W."/>
            <person name="Bougher N.L."/>
            <person name="Buchanan P."/>
            <person name="Buyck B."/>
            <person name="Bense V."/>
            <person name="Catcheside P."/>
            <person name="Chovatia M."/>
            <person name="Cooper J."/>
            <person name="Damon W."/>
            <person name="Desjardin D."/>
            <person name="Finy P."/>
            <person name="Geml J."/>
            <person name="Haridas S."/>
            <person name="Hughes K."/>
            <person name="Justo A."/>
            <person name="Karasinski D."/>
            <person name="Kautmanova I."/>
            <person name="Kiss B."/>
            <person name="Kocsube S."/>
            <person name="Kotiranta H."/>
            <person name="LaButti K.M."/>
            <person name="Lechner B.E."/>
            <person name="Liimatainen K."/>
            <person name="Lipzen A."/>
            <person name="Lukacs Z."/>
            <person name="Mihaltcheva S."/>
            <person name="Morgado L.N."/>
            <person name="Niskanen T."/>
            <person name="Noordeloos M.E."/>
            <person name="Ohm R.A."/>
            <person name="Ortiz-Santana B."/>
            <person name="Ovrebo C."/>
            <person name="Racz N."/>
            <person name="Riley R."/>
            <person name="Savchenko A."/>
            <person name="Shiryaev A."/>
            <person name="Soop K."/>
            <person name="Spirin V."/>
            <person name="Szebenyi C."/>
            <person name="Tomsovsky M."/>
            <person name="Tulloss R.E."/>
            <person name="Uehling J."/>
            <person name="Grigoriev I.V."/>
            <person name="Vagvolgyi C."/>
            <person name="Papp T."/>
            <person name="Martin F.M."/>
            <person name="Miettinen O."/>
            <person name="Hibbett D.S."/>
            <person name="Nagy L.G."/>
        </authorList>
    </citation>
    <scope>NUCLEOTIDE SEQUENCE [LARGE SCALE GENOMIC DNA]</scope>
    <source>
        <strain evidence="3 4">FP101781</strain>
    </source>
</reference>
<feature type="compositionally biased region" description="Polar residues" evidence="1">
    <location>
        <begin position="8"/>
        <end position="19"/>
    </location>
</feature>
<sequence length="138" mass="15605">MSAERSSHQLTPTESSSLSPVHLRSWNRGHLSGEGIFDSFQPVPLRRHRMKAFIPQEPRQREESFRLKVDRFRSTMASLLPHLFTPISLASVMVYYGTKVGEALFMGALGVLCLTVVCWTMWAVFHVASLVARFVGLE</sequence>
<keyword evidence="2" id="KW-0812">Transmembrane</keyword>